<protein>
    <submittedName>
        <fullName evidence="2">Uncharacterized protein</fullName>
    </submittedName>
</protein>
<geneLocation type="plasmid" evidence="2 4">
    <name>unnamed1</name>
</geneLocation>
<dbReference type="EMBL" id="CP053977">
    <property type="protein sequence ID" value="QKH22424.1"/>
    <property type="molecule type" value="Genomic_DNA"/>
</dbReference>
<dbReference type="Proteomes" id="UP000031876">
    <property type="component" value="Plasmid 3"/>
</dbReference>
<sequence length="87" mass="9527">MCVCNGTGVIQNDIGTGMYQFAPCICEAGNRSPEEVDRKRHAVMAELREIHQLQLEGKWDATTWNGFGEGKLHNGIAAGKVHEEIAS</sequence>
<evidence type="ECO:0000313" key="2">
    <source>
        <dbReference type="EMBL" id="QKH22424.1"/>
    </source>
</evidence>
<accession>A0A0B5NAZ2</accession>
<dbReference type="AlphaFoldDB" id="A0A0B5NAZ2"/>
<name>A0A0B5NAZ2_BACTU</name>
<dbReference type="RefSeq" id="WP_000337751.1">
    <property type="nucleotide sequence ID" value="NZ_CP009332.1"/>
</dbReference>
<keyword evidence="2" id="KW-0614">Plasmid</keyword>
<proteinExistence type="predicted"/>
<evidence type="ECO:0000313" key="4">
    <source>
        <dbReference type="Proteomes" id="UP000501107"/>
    </source>
</evidence>
<evidence type="ECO:0000313" key="1">
    <source>
        <dbReference type="EMBL" id="AJG73600.1"/>
    </source>
</evidence>
<dbReference type="Proteomes" id="UP000501107">
    <property type="component" value="Plasmid unnamed1"/>
</dbReference>
<reference evidence="1 3" key="1">
    <citation type="journal article" date="2015" name="Genome Announc.">
        <title>Complete genome sequences for 35 biothreat assay-relevant bacillus species.</title>
        <authorList>
            <person name="Johnson S.L."/>
            <person name="Daligault H.E."/>
            <person name="Davenport K.W."/>
            <person name="Jaissle J."/>
            <person name="Frey K.G."/>
            <person name="Ladner J.T."/>
            <person name="Broomall S.M."/>
            <person name="Bishop-Lilly K.A."/>
            <person name="Bruce D.C."/>
            <person name="Gibbons H.S."/>
            <person name="Coyne S.R."/>
            <person name="Lo C.C."/>
            <person name="Meincke L."/>
            <person name="Munk A.C."/>
            <person name="Koroleva G.I."/>
            <person name="Rosenzweig C.N."/>
            <person name="Palacios G.F."/>
            <person name="Redden C.L."/>
            <person name="Minogue T.D."/>
            <person name="Chain P.S."/>
        </authorList>
    </citation>
    <scope>NUCLEOTIDE SEQUENCE [LARGE SCALE GENOMIC DNA]</scope>
    <source>
        <strain evidence="1 3">HD1011</strain>
        <plasmid evidence="1 3">3</plasmid>
    </source>
</reference>
<evidence type="ECO:0000313" key="3">
    <source>
        <dbReference type="Proteomes" id="UP000031876"/>
    </source>
</evidence>
<geneLocation type="plasmid" evidence="1 3">
    <name>3</name>
</geneLocation>
<reference evidence="2 4" key="2">
    <citation type="submission" date="2020-05" db="EMBL/GenBank/DDBJ databases">
        <title>FDA dAtabase for Regulatory Grade micrObial Sequences (FDA-ARGOS): Supporting development and validation of Infectious Disease Dx tests.</title>
        <authorList>
            <person name="Nelson B."/>
            <person name="Plummer A."/>
            <person name="Tallon L."/>
            <person name="Sadzewicz L."/>
            <person name="Zhao X."/>
            <person name="Vavikolanu K."/>
            <person name="Mehta A."/>
            <person name="Aluvathingal J."/>
            <person name="Nadendla S."/>
            <person name="Myers T."/>
            <person name="Yan Y."/>
            <person name="Sichtig H."/>
        </authorList>
    </citation>
    <scope>NUCLEOTIDE SEQUENCE [LARGE SCALE GENOMIC DNA]</scope>
    <source>
        <strain evidence="2 4">FDAARGOS_795</strain>
        <plasmid evidence="2 4">unnamed1</plasmid>
    </source>
</reference>
<dbReference type="KEGG" id="btw:BF38_6127"/>
<organism evidence="2 4">
    <name type="scientific">Bacillus thuringiensis</name>
    <dbReference type="NCBI Taxonomy" id="1428"/>
    <lineage>
        <taxon>Bacteria</taxon>
        <taxon>Bacillati</taxon>
        <taxon>Bacillota</taxon>
        <taxon>Bacilli</taxon>
        <taxon>Bacillales</taxon>
        <taxon>Bacillaceae</taxon>
        <taxon>Bacillus</taxon>
        <taxon>Bacillus cereus group</taxon>
    </lineage>
</organism>
<dbReference type="EMBL" id="CP009332">
    <property type="protein sequence ID" value="AJG73600.1"/>
    <property type="molecule type" value="Genomic_DNA"/>
</dbReference>
<gene>
    <name evidence="1" type="ORF">BF38_6127</name>
    <name evidence="2" type="ORF">FOC89_00120</name>
</gene>